<evidence type="ECO:0000313" key="1">
    <source>
        <dbReference type="EMBL" id="GKU87391.1"/>
    </source>
</evidence>
<proteinExistence type="predicted"/>
<gene>
    <name evidence="1" type="ORF">SLEP1_g1792</name>
</gene>
<dbReference type="EMBL" id="BPVZ01000002">
    <property type="protein sequence ID" value="GKU87391.1"/>
    <property type="molecule type" value="Genomic_DNA"/>
</dbReference>
<dbReference type="AlphaFoldDB" id="A0AAV5HM42"/>
<dbReference type="Proteomes" id="UP001054252">
    <property type="component" value="Unassembled WGS sequence"/>
</dbReference>
<evidence type="ECO:0000313" key="2">
    <source>
        <dbReference type="Proteomes" id="UP001054252"/>
    </source>
</evidence>
<accession>A0AAV5HM42</accession>
<organism evidence="1 2">
    <name type="scientific">Rubroshorea leprosula</name>
    <dbReference type="NCBI Taxonomy" id="152421"/>
    <lineage>
        <taxon>Eukaryota</taxon>
        <taxon>Viridiplantae</taxon>
        <taxon>Streptophyta</taxon>
        <taxon>Embryophyta</taxon>
        <taxon>Tracheophyta</taxon>
        <taxon>Spermatophyta</taxon>
        <taxon>Magnoliopsida</taxon>
        <taxon>eudicotyledons</taxon>
        <taxon>Gunneridae</taxon>
        <taxon>Pentapetalae</taxon>
        <taxon>rosids</taxon>
        <taxon>malvids</taxon>
        <taxon>Malvales</taxon>
        <taxon>Dipterocarpaceae</taxon>
        <taxon>Rubroshorea</taxon>
    </lineage>
</organism>
<sequence>MAKADEYVTEKAKRLRDELEEKAMKRCFMGLCLNPVARHKLSKKAGEDAIAVDQLVQQPSQFRRISYYLIQRAAAILGFHSSSNRAGGGTGADADTSCYIRAIDLIRRAEAIFGFNSSSHSAGGGAGAHADAGTNANADTGCCSGAVDGQFSYVDENNLKIEKEVSCRNLYL</sequence>
<comment type="caution">
    <text evidence="1">The sequence shown here is derived from an EMBL/GenBank/DDBJ whole genome shotgun (WGS) entry which is preliminary data.</text>
</comment>
<protein>
    <submittedName>
        <fullName evidence="1">Uncharacterized protein</fullName>
    </submittedName>
</protein>
<name>A0AAV5HM42_9ROSI</name>
<reference evidence="1 2" key="1">
    <citation type="journal article" date="2021" name="Commun. Biol.">
        <title>The genome of Shorea leprosula (Dipterocarpaceae) highlights the ecological relevance of drought in aseasonal tropical rainforests.</title>
        <authorList>
            <person name="Ng K.K.S."/>
            <person name="Kobayashi M.J."/>
            <person name="Fawcett J.A."/>
            <person name="Hatakeyama M."/>
            <person name="Paape T."/>
            <person name="Ng C.H."/>
            <person name="Ang C.C."/>
            <person name="Tnah L.H."/>
            <person name="Lee C.T."/>
            <person name="Nishiyama T."/>
            <person name="Sese J."/>
            <person name="O'Brien M.J."/>
            <person name="Copetti D."/>
            <person name="Mohd Noor M.I."/>
            <person name="Ong R.C."/>
            <person name="Putra M."/>
            <person name="Sireger I.Z."/>
            <person name="Indrioko S."/>
            <person name="Kosugi Y."/>
            <person name="Izuno A."/>
            <person name="Isagi Y."/>
            <person name="Lee S.L."/>
            <person name="Shimizu K.K."/>
        </authorList>
    </citation>
    <scope>NUCLEOTIDE SEQUENCE [LARGE SCALE GENOMIC DNA]</scope>
    <source>
        <strain evidence="1">214</strain>
    </source>
</reference>
<keyword evidence="2" id="KW-1185">Reference proteome</keyword>